<dbReference type="InterPro" id="IPR050228">
    <property type="entry name" value="Carboxylesterase_BioH"/>
</dbReference>
<dbReference type="STRING" id="310781.SAMN05216259_11785"/>
<name>A0A1H0Q2N3_9ACTN</name>
<dbReference type="Gene3D" id="3.40.50.1820">
    <property type="entry name" value="alpha/beta hydrolase"/>
    <property type="match status" value="1"/>
</dbReference>
<reference evidence="2 3" key="1">
    <citation type="submission" date="2016-10" db="EMBL/GenBank/DDBJ databases">
        <authorList>
            <person name="de Groot N.N."/>
        </authorList>
    </citation>
    <scope>NUCLEOTIDE SEQUENCE [LARGE SCALE GENOMIC DNA]</scope>
    <source>
        <strain evidence="2 3">CGMCC 4.2022</strain>
    </source>
</reference>
<proteinExistence type="predicted"/>
<keyword evidence="3" id="KW-1185">Reference proteome</keyword>
<dbReference type="PANTHER" id="PTHR43194:SF2">
    <property type="entry name" value="PEROXISOMAL MEMBRANE PROTEIN LPX1"/>
    <property type="match status" value="1"/>
</dbReference>
<dbReference type="Pfam" id="PF12697">
    <property type="entry name" value="Abhydrolase_6"/>
    <property type="match status" value="1"/>
</dbReference>
<dbReference type="PANTHER" id="PTHR43194">
    <property type="entry name" value="HYDROLASE ALPHA/BETA FOLD FAMILY"/>
    <property type="match status" value="1"/>
</dbReference>
<dbReference type="GO" id="GO:0003824">
    <property type="term" value="F:catalytic activity"/>
    <property type="evidence" value="ECO:0007669"/>
    <property type="project" value="UniProtKB-ARBA"/>
</dbReference>
<evidence type="ECO:0000313" key="2">
    <source>
        <dbReference type="EMBL" id="SDP10889.1"/>
    </source>
</evidence>
<feature type="domain" description="AB hydrolase-1" evidence="1">
    <location>
        <begin position="23"/>
        <end position="279"/>
    </location>
</feature>
<gene>
    <name evidence="2" type="ORF">SAMN05216259_11785</name>
</gene>
<dbReference type="AlphaFoldDB" id="A0A1H0Q2N3"/>
<dbReference type="InterPro" id="IPR000073">
    <property type="entry name" value="AB_hydrolase_1"/>
</dbReference>
<dbReference type="Proteomes" id="UP000199341">
    <property type="component" value="Unassembled WGS sequence"/>
</dbReference>
<evidence type="ECO:0000259" key="1">
    <source>
        <dbReference type="Pfam" id="PF12697"/>
    </source>
</evidence>
<accession>A0A1H0Q2N3</accession>
<dbReference type="SUPFAM" id="SSF53474">
    <property type="entry name" value="alpha/beta-Hydrolases"/>
    <property type="match status" value="1"/>
</dbReference>
<sequence length="296" mass="32500">MPFSQPTQGFRLYYERSGQGTPVVLVHGNPGDHKEYSRVVPLLGDDVEVVTPDLRGYGKSDKHLGDVGNAYSLTGQVDGVIALIDELGIRDAVLCGYDVGSFTVQTIAAKRPDLAHSLVIAPPTMGVGRRILEEKAVNAFLHAILYKTRLVEDLIDGKPDAVRAALRENLESWSPPGSPAPEALLDHLTENHSAPGAFVAGAMWFRYPEGNPITYYANETKPAPGDRFSKNVTILWPDSDALFPPEWSDTLGDYYSDYDLHMMENTGHFSPVDSPQTWAQHIRKHVQAAARQHATA</sequence>
<evidence type="ECO:0000313" key="3">
    <source>
        <dbReference type="Proteomes" id="UP000199341"/>
    </source>
</evidence>
<dbReference type="RefSeq" id="WP_176930601.1">
    <property type="nucleotide sequence ID" value="NZ_FNIE01000017.1"/>
</dbReference>
<protein>
    <submittedName>
        <fullName evidence="2">Pimeloyl-ACP methyl ester carboxylesterase</fullName>
    </submittedName>
</protein>
<dbReference type="InterPro" id="IPR029058">
    <property type="entry name" value="AB_hydrolase_fold"/>
</dbReference>
<organism evidence="2 3">
    <name type="scientific">Actinacidiphila guanduensis</name>
    <dbReference type="NCBI Taxonomy" id="310781"/>
    <lineage>
        <taxon>Bacteria</taxon>
        <taxon>Bacillati</taxon>
        <taxon>Actinomycetota</taxon>
        <taxon>Actinomycetes</taxon>
        <taxon>Kitasatosporales</taxon>
        <taxon>Streptomycetaceae</taxon>
        <taxon>Actinacidiphila</taxon>
    </lineage>
</organism>
<dbReference type="EMBL" id="FNIE01000017">
    <property type="protein sequence ID" value="SDP10889.1"/>
    <property type="molecule type" value="Genomic_DNA"/>
</dbReference>